<evidence type="ECO:0000256" key="2">
    <source>
        <dbReference type="ARBA" id="ARBA00006742"/>
    </source>
</evidence>
<keyword evidence="9" id="KW-0472">Membrane</keyword>
<evidence type="ECO:0000256" key="5">
    <source>
        <dbReference type="ARBA" id="ARBA00022692"/>
    </source>
</evidence>
<dbReference type="GO" id="GO:0015031">
    <property type="term" value="P:protein transport"/>
    <property type="evidence" value="ECO:0007669"/>
    <property type="project" value="UniProtKB-KW"/>
</dbReference>
<comment type="similarity">
    <text evidence="2">Belongs to the YajC family.</text>
</comment>
<accession>A0A1I4FGE5</accession>
<keyword evidence="8" id="KW-0811">Translocation</keyword>
<dbReference type="FunCoup" id="A0A1I4FGE5">
    <property type="interactions" value="16"/>
</dbReference>
<evidence type="ECO:0000256" key="9">
    <source>
        <dbReference type="ARBA" id="ARBA00023136"/>
    </source>
</evidence>
<evidence type="ECO:0000256" key="1">
    <source>
        <dbReference type="ARBA" id="ARBA00004162"/>
    </source>
</evidence>
<reference evidence="11 12" key="1">
    <citation type="submission" date="2016-10" db="EMBL/GenBank/DDBJ databases">
        <authorList>
            <person name="de Groot N.N."/>
        </authorList>
    </citation>
    <scope>NUCLEOTIDE SEQUENCE [LARGE SCALE GENOMIC DNA]</scope>
    <source>
        <strain evidence="11 12">DSM 45317</strain>
    </source>
</reference>
<keyword evidence="12" id="KW-1185">Reference proteome</keyword>
<evidence type="ECO:0000256" key="10">
    <source>
        <dbReference type="SAM" id="MobiDB-lite"/>
    </source>
</evidence>
<feature type="region of interest" description="Disordered" evidence="10">
    <location>
        <begin position="83"/>
        <end position="113"/>
    </location>
</feature>
<gene>
    <name evidence="11" type="ORF">SAMN04488085_107156</name>
</gene>
<name>A0A1I4FGE5_9ACTN</name>
<dbReference type="EMBL" id="FOSW01000007">
    <property type="protein sequence ID" value="SFL17002.1"/>
    <property type="molecule type" value="Genomic_DNA"/>
</dbReference>
<dbReference type="GO" id="GO:0005886">
    <property type="term" value="C:plasma membrane"/>
    <property type="evidence" value="ECO:0007669"/>
    <property type="project" value="UniProtKB-SubCell"/>
</dbReference>
<dbReference type="PANTHER" id="PTHR33909">
    <property type="entry name" value="SEC TRANSLOCON ACCESSORY COMPLEX SUBUNIT YAJC"/>
    <property type="match status" value="1"/>
</dbReference>
<evidence type="ECO:0000313" key="12">
    <source>
        <dbReference type="Proteomes" id="UP000199152"/>
    </source>
</evidence>
<keyword evidence="3" id="KW-0813">Transport</keyword>
<organism evidence="11 12">
    <name type="scientific">Geodermatophilus ruber</name>
    <dbReference type="NCBI Taxonomy" id="504800"/>
    <lineage>
        <taxon>Bacteria</taxon>
        <taxon>Bacillati</taxon>
        <taxon>Actinomycetota</taxon>
        <taxon>Actinomycetes</taxon>
        <taxon>Geodermatophilales</taxon>
        <taxon>Geodermatophilaceae</taxon>
        <taxon>Geodermatophilus</taxon>
    </lineage>
</organism>
<dbReference type="SMART" id="SM01323">
    <property type="entry name" value="YajC"/>
    <property type="match status" value="1"/>
</dbReference>
<evidence type="ECO:0000256" key="6">
    <source>
        <dbReference type="ARBA" id="ARBA00022927"/>
    </source>
</evidence>
<evidence type="ECO:0000256" key="4">
    <source>
        <dbReference type="ARBA" id="ARBA00022475"/>
    </source>
</evidence>
<dbReference type="PANTHER" id="PTHR33909:SF1">
    <property type="entry name" value="SEC TRANSLOCON ACCESSORY COMPLEX SUBUNIT YAJC"/>
    <property type="match status" value="1"/>
</dbReference>
<dbReference type="InParanoid" id="A0A1I4FGE5"/>
<evidence type="ECO:0000256" key="8">
    <source>
        <dbReference type="ARBA" id="ARBA00023010"/>
    </source>
</evidence>
<keyword evidence="5" id="KW-0812">Transmembrane</keyword>
<proteinExistence type="inferred from homology"/>
<dbReference type="Proteomes" id="UP000199152">
    <property type="component" value="Unassembled WGS sequence"/>
</dbReference>
<keyword evidence="4" id="KW-1003">Cell membrane</keyword>
<dbReference type="NCBIfam" id="TIGR00739">
    <property type="entry name" value="yajC"/>
    <property type="match status" value="1"/>
</dbReference>
<evidence type="ECO:0000256" key="3">
    <source>
        <dbReference type="ARBA" id="ARBA00022448"/>
    </source>
</evidence>
<evidence type="ECO:0000313" key="11">
    <source>
        <dbReference type="EMBL" id="SFL17002.1"/>
    </source>
</evidence>
<dbReference type="STRING" id="504800.SAMN04488085_107156"/>
<dbReference type="AlphaFoldDB" id="A0A1I4FGE5"/>
<dbReference type="RefSeq" id="WP_091325215.1">
    <property type="nucleotide sequence ID" value="NZ_FOSW01000007.1"/>
</dbReference>
<comment type="subcellular location">
    <subcellularLocation>
        <location evidence="1">Cell membrane</location>
        <topology evidence="1">Single-pass membrane protein</topology>
    </subcellularLocation>
</comment>
<sequence>MEQYFPLVLLALAFVLLIVLPARQRKKMQARAQAMQESLAPGTPVMTTSGLHGTVAGLGEGTVDLEIAPGVVATFARQAILEVRRPADAQPGPAAPRDDTPGSVDDGPADPLR</sequence>
<keyword evidence="6" id="KW-0653">Protein transport</keyword>
<protein>
    <submittedName>
        <fullName evidence="11">Preprotein translocase subunit YajC</fullName>
    </submittedName>
</protein>
<evidence type="ECO:0000256" key="7">
    <source>
        <dbReference type="ARBA" id="ARBA00022989"/>
    </source>
</evidence>
<dbReference type="OrthoDB" id="2200301at2"/>
<dbReference type="Pfam" id="PF02699">
    <property type="entry name" value="YajC"/>
    <property type="match status" value="1"/>
</dbReference>
<keyword evidence="7" id="KW-1133">Transmembrane helix</keyword>
<dbReference type="InterPro" id="IPR003849">
    <property type="entry name" value="Preprotein_translocase_YajC"/>
</dbReference>